<proteinExistence type="inferred from homology"/>
<reference evidence="6 7" key="1">
    <citation type="submission" date="2018-01" db="EMBL/GenBank/DDBJ databases">
        <title>Genomic Encyclopedia of Archaeal and Bacterial Type Strains, Phase II (KMG-II): from individual species to whole genera.</title>
        <authorList>
            <person name="Goeker M."/>
        </authorList>
    </citation>
    <scope>NUCLEOTIDE SEQUENCE [LARGE SCALE GENOMIC DNA]</scope>
    <source>
        <strain evidence="6 7">DSM 17023</strain>
    </source>
</reference>
<comment type="caution">
    <text evidence="6">The sequence shown here is derived from an EMBL/GenBank/DDBJ whole genome shotgun (WGS) entry which is preliminary data.</text>
</comment>
<dbReference type="Gene3D" id="3.40.190.290">
    <property type="match status" value="1"/>
</dbReference>
<dbReference type="GO" id="GO:0003700">
    <property type="term" value="F:DNA-binding transcription factor activity"/>
    <property type="evidence" value="ECO:0007669"/>
    <property type="project" value="InterPro"/>
</dbReference>
<name>A0A2S3URZ1_9HYPH</name>
<evidence type="ECO:0000313" key="7">
    <source>
        <dbReference type="Proteomes" id="UP000236959"/>
    </source>
</evidence>
<accession>A0A2S3URZ1</accession>
<dbReference type="EMBL" id="PPCN01000006">
    <property type="protein sequence ID" value="POF30492.1"/>
    <property type="molecule type" value="Genomic_DNA"/>
</dbReference>
<dbReference type="InterPro" id="IPR005119">
    <property type="entry name" value="LysR_subst-bd"/>
</dbReference>
<dbReference type="PANTHER" id="PTHR30537">
    <property type="entry name" value="HTH-TYPE TRANSCRIPTIONAL REGULATOR"/>
    <property type="match status" value="1"/>
</dbReference>
<dbReference type="InterPro" id="IPR036390">
    <property type="entry name" value="WH_DNA-bd_sf"/>
</dbReference>
<dbReference type="Gene3D" id="1.10.10.10">
    <property type="entry name" value="Winged helix-like DNA-binding domain superfamily/Winged helix DNA-binding domain"/>
    <property type="match status" value="1"/>
</dbReference>
<dbReference type="PANTHER" id="PTHR30537:SF71">
    <property type="entry name" value="TRANSCRIPTIONAL REGULATORY PROTEIN"/>
    <property type="match status" value="1"/>
</dbReference>
<evidence type="ECO:0000256" key="1">
    <source>
        <dbReference type="ARBA" id="ARBA00009437"/>
    </source>
</evidence>
<dbReference type="AlphaFoldDB" id="A0A2S3URZ1"/>
<protein>
    <submittedName>
        <fullName evidence="6">DNA-binding transcriptional LysR family regulator</fullName>
    </submittedName>
</protein>
<dbReference type="Pfam" id="PF03466">
    <property type="entry name" value="LysR_substrate"/>
    <property type="match status" value="1"/>
</dbReference>
<dbReference type="RefSeq" id="WP_103223215.1">
    <property type="nucleotide sequence ID" value="NZ_PPCN01000006.1"/>
</dbReference>
<dbReference type="SUPFAM" id="SSF53850">
    <property type="entry name" value="Periplasmic binding protein-like II"/>
    <property type="match status" value="1"/>
</dbReference>
<dbReference type="InterPro" id="IPR036388">
    <property type="entry name" value="WH-like_DNA-bd_sf"/>
</dbReference>
<evidence type="ECO:0000256" key="4">
    <source>
        <dbReference type="ARBA" id="ARBA00023163"/>
    </source>
</evidence>
<evidence type="ECO:0000313" key="6">
    <source>
        <dbReference type="EMBL" id="POF30492.1"/>
    </source>
</evidence>
<keyword evidence="3 6" id="KW-0238">DNA-binding</keyword>
<organism evidence="6 7">
    <name type="scientific">Roseibium marinum</name>
    <dbReference type="NCBI Taxonomy" id="281252"/>
    <lineage>
        <taxon>Bacteria</taxon>
        <taxon>Pseudomonadati</taxon>
        <taxon>Pseudomonadota</taxon>
        <taxon>Alphaproteobacteria</taxon>
        <taxon>Hyphomicrobiales</taxon>
        <taxon>Stappiaceae</taxon>
        <taxon>Roseibium</taxon>
    </lineage>
</organism>
<dbReference type="Proteomes" id="UP000236959">
    <property type="component" value="Unassembled WGS sequence"/>
</dbReference>
<keyword evidence="4" id="KW-0804">Transcription</keyword>
<dbReference type="GO" id="GO:0043565">
    <property type="term" value="F:sequence-specific DNA binding"/>
    <property type="evidence" value="ECO:0007669"/>
    <property type="project" value="TreeGrafter"/>
</dbReference>
<dbReference type="InterPro" id="IPR058163">
    <property type="entry name" value="LysR-type_TF_proteobact-type"/>
</dbReference>
<keyword evidence="7" id="KW-1185">Reference proteome</keyword>
<dbReference type="GO" id="GO:0006351">
    <property type="term" value="P:DNA-templated transcription"/>
    <property type="evidence" value="ECO:0007669"/>
    <property type="project" value="TreeGrafter"/>
</dbReference>
<dbReference type="FunFam" id="1.10.10.10:FF:000001">
    <property type="entry name" value="LysR family transcriptional regulator"/>
    <property type="match status" value="1"/>
</dbReference>
<comment type="similarity">
    <text evidence="1">Belongs to the LysR transcriptional regulatory family.</text>
</comment>
<sequence length="301" mass="32474">MARSEVNRSGEMEVFVQVVEQGGFSAAARTCLMTPSAVSKLVSRLETRLGVRLVNRSTRALQLTPEGCAFYERSTGILADIEDAERGARAGEEPVGRIRLNTSASYAAHILAPVLPMFLELHPGITLDLVQTDRIVDLLTERTDVAVRAGPMKSSSLVARKLGETAMVIVGSPAYLERFGAPASVEDLEKHPRLGFRYVRTVDGWPLKEKSGTIVLPVAGRVQASDGEALRRLALTGNGLARLAAFTVRDDIAAGRLVPVLDRLNPGDREAFHAIHIGQGGPLPSRVRALLDFLAEHGRVS</sequence>
<gene>
    <name evidence="6" type="ORF">CLV41_106106</name>
</gene>
<dbReference type="InterPro" id="IPR000847">
    <property type="entry name" value="LysR_HTH_N"/>
</dbReference>
<dbReference type="Pfam" id="PF00126">
    <property type="entry name" value="HTH_1"/>
    <property type="match status" value="1"/>
</dbReference>
<dbReference type="PROSITE" id="PS50931">
    <property type="entry name" value="HTH_LYSR"/>
    <property type="match status" value="1"/>
</dbReference>
<dbReference type="SUPFAM" id="SSF46785">
    <property type="entry name" value="Winged helix' DNA-binding domain"/>
    <property type="match status" value="1"/>
</dbReference>
<feature type="domain" description="HTH lysR-type" evidence="5">
    <location>
        <begin position="12"/>
        <end position="64"/>
    </location>
</feature>
<evidence type="ECO:0000256" key="3">
    <source>
        <dbReference type="ARBA" id="ARBA00023125"/>
    </source>
</evidence>
<evidence type="ECO:0000256" key="2">
    <source>
        <dbReference type="ARBA" id="ARBA00023015"/>
    </source>
</evidence>
<keyword evidence="2" id="KW-0805">Transcription regulation</keyword>
<dbReference type="OrthoDB" id="9813056at2"/>
<evidence type="ECO:0000259" key="5">
    <source>
        <dbReference type="PROSITE" id="PS50931"/>
    </source>
</evidence>